<evidence type="ECO:0000256" key="3">
    <source>
        <dbReference type="ARBA" id="ARBA00023274"/>
    </source>
</evidence>
<reference evidence="7" key="1">
    <citation type="submission" date="2021-01" db="EMBL/GenBank/DDBJ databases">
        <authorList>
            <person name="Corre E."/>
            <person name="Pelletier E."/>
            <person name="Niang G."/>
            <person name="Scheremetjew M."/>
            <person name="Finn R."/>
            <person name="Kale V."/>
            <person name="Holt S."/>
            <person name="Cochrane G."/>
            <person name="Meng A."/>
            <person name="Brown T."/>
            <person name="Cohen L."/>
        </authorList>
    </citation>
    <scope>NUCLEOTIDE SEQUENCE</scope>
    <source>
        <strain evidence="7">PLY429</strain>
    </source>
</reference>
<dbReference type="EMBL" id="HBGG01018040">
    <property type="protein sequence ID" value="CAD9207026.1"/>
    <property type="molecule type" value="Transcribed_RNA"/>
</dbReference>
<name>A0A7S1SRT8_9CHLO</name>
<feature type="region of interest" description="Disordered" evidence="6">
    <location>
        <begin position="113"/>
        <end position="154"/>
    </location>
</feature>
<evidence type="ECO:0000313" key="7">
    <source>
        <dbReference type="EMBL" id="CAD9207026.1"/>
    </source>
</evidence>
<dbReference type="PANTHER" id="PTHR33280">
    <property type="entry name" value="50S RIBOSOMAL PROTEIN L31, CHLOROPLASTIC"/>
    <property type="match status" value="1"/>
</dbReference>
<keyword evidence="2" id="KW-0689">Ribosomal protein</keyword>
<dbReference type="InterPro" id="IPR042105">
    <property type="entry name" value="Ribosomal_bL31_sf"/>
</dbReference>
<dbReference type="InterPro" id="IPR002150">
    <property type="entry name" value="Ribosomal_bL31"/>
</dbReference>
<dbReference type="Pfam" id="PF01197">
    <property type="entry name" value="Ribosomal_L31"/>
    <property type="match status" value="1"/>
</dbReference>
<dbReference type="NCBIfam" id="NF001809">
    <property type="entry name" value="PRK00528.1"/>
    <property type="match status" value="1"/>
</dbReference>
<feature type="compositionally biased region" description="Polar residues" evidence="6">
    <location>
        <begin position="113"/>
        <end position="122"/>
    </location>
</feature>
<dbReference type="PANTHER" id="PTHR33280:SF1">
    <property type="entry name" value="LARGE RIBOSOMAL SUBUNIT PROTEIN BL31C"/>
    <property type="match status" value="1"/>
</dbReference>
<protein>
    <recommendedName>
        <fullName evidence="4">Large ribosomal subunit protein bL31c</fullName>
    </recommendedName>
    <alternativeName>
        <fullName evidence="5">50S ribosomal protein L31, chloroplastic</fullName>
    </alternativeName>
</protein>
<feature type="compositionally biased region" description="Basic residues" evidence="6">
    <location>
        <begin position="143"/>
        <end position="154"/>
    </location>
</feature>
<organism evidence="7">
    <name type="scientific">Tetraselmis chuii</name>
    <dbReference type="NCBI Taxonomy" id="63592"/>
    <lineage>
        <taxon>Eukaryota</taxon>
        <taxon>Viridiplantae</taxon>
        <taxon>Chlorophyta</taxon>
        <taxon>core chlorophytes</taxon>
        <taxon>Chlorodendrophyceae</taxon>
        <taxon>Chlorodendrales</taxon>
        <taxon>Chlorodendraceae</taxon>
        <taxon>Tetraselmis</taxon>
    </lineage>
</organism>
<dbReference type="InterPro" id="IPR034704">
    <property type="entry name" value="Ribosomal_bL28/bL31-like_sf"/>
</dbReference>
<evidence type="ECO:0000256" key="5">
    <source>
        <dbReference type="ARBA" id="ARBA00035529"/>
    </source>
</evidence>
<keyword evidence="3" id="KW-0687">Ribonucleoprotein</keyword>
<feature type="compositionally biased region" description="Basic and acidic residues" evidence="6">
    <location>
        <begin position="123"/>
        <end position="142"/>
    </location>
</feature>
<accession>A0A7S1SRT8</accession>
<dbReference type="GO" id="GO:0005840">
    <property type="term" value="C:ribosome"/>
    <property type="evidence" value="ECO:0007669"/>
    <property type="project" value="UniProtKB-KW"/>
</dbReference>
<evidence type="ECO:0000256" key="4">
    <source>
        <dbReference type="ARBA" id="ARBA00035270"/>
    </source>
</evidence>
<comment type="similarity">
    <text evidence="1">Belongs to the bacterial ribosomal protein bL31 family. Type A subfamily.</text>
</comment>
<dbReference type="GO" id="GO:0006412">
    <property type="term" value="P:translation"/>
    <property type="evidence" value="ECO:0007669"/>
    <property type="project" value="InterPro"/>
</dbReference>
<evidence type="ECO:0000256" key="2">
    <source>
        <dbReference type="ARBA" id="ARBA00022980"/>
    </source>
</evidence>
<dbReference type="PRINTS" id="PR01249">
    <property type="entry name" value="RIBOSOMALL31"/>
</dbReference>
<evidence type="ECO:0000256" key="6">
    <source>
        <dbReference type="SAM" id="MobiDB-lite"/>
    </source>
</evidence>
<evidence type="ECO:0000256" key="1">
    <source>
        <dbReference type="ARBA" id="ARBA00009296"/>
    </source>
</evidence>
<dbReference type="GO" id="GO:0003735">
    <property type="term" value="F:structural constituent of ribosome"/>
    <property type="evidence" value="ECO:0007669"/>
    <property type="project" value="InterPro"/>
</dbReference>
<dbReference type="GO" id="GO:1990904">
    <property type="term" value="C:ribonucleoprotein complex"/>
    <property type="evidence" value="ECO:0007669"/>
    <property type="project" value="UniProtKB-KW"/>
</dbReference>
<dbReference type="SUPFAM" id="SSF143800">
    <property type="entry name" value="L28p-like"/>
    <property type="match status" value="1"/>
</dbReference>
<dbReference type="AlphaFoldDB" id="A0A7S1SRT8"/>
<proteinExistence type="inferred from homology"/>
<dbReference type="NCBIfam" id="TIGR00105">
    <property type="entry name" value="L31"/>
    <property type="match status" value="1"/>
</dbReference>
<dbReference type="Gene3D" id="4.10.830.30">
    <property type="entry name" value="Ribosomal protein L31"/>
    <property type="match status" value="1"/>
</dbReference>
<gene>
    <name evidence="7" type="ORF">TCHU04912_LOCUS9262</name>
</gene>
<sequence>MASLVSSMSAARPVYSARRSAGIAGNQSGLQFNKGSAVVTMRKKDIHPQWHEQAKVICNGEEVLQLGGVKDTYVVDIWSGNHPFFQGNTNVMVVDEGRVNRFSRRYEGLGSLSDMSKMNSKKLTPEEAQEARKQAKMEMEKLVKKKPVKGKGKK</sequence>